<dbReference type="AlphaFoldDB" id="A0A9P6EIX3"/>
<dbReference type="EMBL" id="MU157839">
    <property type="protein sequence ID" value="KAF9530516.1"/>
    <property type="molecule type" value="Genomic_DNA"/>
</dbReference>
<sequence length="267" mass="30110">MSLTITATENIPALRLKGLNEGNILNHEPVEVVDMALERLQKAGVELIEWRAQLYRRMQVPIVVRDYSYLVSDDILDKATEILLDMGLPPTNTSKVLLRAEGDFQTKAHKYRITRATSPGFIQNLALYPISFSTLSWSEVEKQPLYNSPRCASILVPTPHALYASLIRMMLRYPRLCSTATLLHSDLSELVGYHLLNLQDGFVDPLDVGEWETKGVEESLALAAQKVRSWNADQVWRPGEEWIGDALYAVVEGPGDIEYLPWNSSSR</sequence>
<protein>
    <submittedName>
        <fullName evidence="1">Uncharacterized protein</fullName>
    </submittedName>
</protein>
<dbReference type="OrthoDB" id="4202165at2759"/>
<name>A0A9P6EIX3_9AGAR</name>
<keyword evidence="2" id="KW-1185">Reference proteome</keyword>
<comment type="caution">
    <text evidence="1">The sequence shown here is derived from an EMBL/GenBank/DDBJ whole genome shotgun (WGS) entry which is preliminary data.</text>
</comment>
<dbReference type="Proteomes" id="UP000807306">
    <property type="component" value="Unassembled WGS sequence"/>
</dbReference>
<organism evidence="1 2">
    <name type="scientific">Crepidotus variabilis</name>
    <dbReference type="NCBI Taxonomy" id="179855"/>
    <lineage>
        <taxon>Eukaryota</taxon>
        <taxon>Fungi</taxon>
        <taxon>Dikarya</taxon>
        <taxon>Basidiomycota</taxon>
        <taxon>Agaricomycotina</taxon>
        <taxon>Agaricomycetes</taxon>
        <taxon>Agaricomycetidae</taxon>
        <taxon>Agaricales</taxon>
        <taxon>Agaricineae</taxon>
        <taxon>Crepidotaceae</taxon>
        <taxon>Crepidotus</taxon>
    </lineage>
</organism>
<evidence type="ECO:0000313" key="2">
    <source>
        <dbReference type="Proteomes" id="UP000807306"/>
    </source>
</evidence>
<gene>
    <name evidence="1" type="ORF">CPB83DRAFT_850459</name>
</gene>
<evidence type="ECO:0000313" key="1">
    <source>
        <dbReference type="EMBL" id="KAF9530516.1"/>
    </source>
</evidence>
<reference evidence="1" key="1">
    <citation type="submission" date="2020-11" db="EMBL/GenBank/DDBJ databases">
        <authorList>
            <consortium name="DOE Joint Genome Institute"/>
            <person name="Ahrendt S."/>
            <person name="Riley R."/>
            <person name="Andreopoulos W."/>
            <person name="Labutti K."/>
            <person name="Pangilinan J."/>
            <person name="Ruiz-Duenas F.J."/>
            <person name="Barrasa J.M."/>
            <person name="Sanchez-Garcia M."/>
            <person name="Camarero S."/>
            <person name="Miyauchi S."/>
            <person name="Serrano A."/>
            <person name="Linde D."/>
            <person name="Babiker R."/>
            <person name="Drula E."/>
            <person name="Ayuso-Fernandez I."/>
            <person name="Pacheco R."/>
            <person name="Padilla G."/>
            <person name="Ferreira P."/>
            <person name="Barriuso J."/>
            <person name="Kellner H."/>
            <person name="Castanera R."/>
            <person name="Alfaro M."/>
            <person name="Ramirez L."/>
            <person name="Pisabarro A.G."/>
            <person name="Kuo A."/>
            <person name="Tritt A."/>
            <person name="Lipzen A."/>
            <person name="He G."/>
            <person name="Yan M."/>
            <person name="Ng V."/>
            <person name="Cullen D."/>
            <person name="Martin F."/>
            <person name="Rosso M.-N."/>
            <person name="Henrissat B."/>
            <person name="Hibbett D."/>
            <person name="Martinez A.T."/>
            <person name="Grigoriev I.V."/>
        </authorList>
    </citation>
    <scope>NUCLEOTIDE SEQUENCE</scope>
    <source>
        <strain evidence="1">CBS 506.95</strain>
    </source>
</reference>
<proteinExistence type="predicted"/>
<accession>A0A9P6EIX3</accession>